<name>A0A7C8FLM7_9ACTN</name>
<dbReference type="Proteomes" id="UP000479639">
    <property type="component" value="Unassembled WGS sequence"/>
</dbReference>
<keyword evidence="1" id="KW-0547">Nucleotide-binding</keyword>
<dbReference type="AlphaFoldDB" id="A0A7C8FLM7"/>
<comment type="caution">
    <text evidence="5">The sequence shown here is derived from an EMBL/GenBank/DDBJ whole genome shotgun (WGS) entry which is preliminary data.</text>
</comment>
<keyword evidence="6" id="KW-1185">Reference proteome</keyword>
<dbReference type="InterPro" id="IPR050625">
    <property type="entry name" value="ParA/MinD_ATPase"/>
</dbReference>
<accession>A0A7C8FLM7</accession>
<evidence type="ECO:0000256" key="2">
    <source>
        <dbReference type="ARBA" id="ARBA00022840"/>
    </source>
</evidence>
<dbReference type="Pfam" id="PF01656">
    <property type="entry name" value="CbiA"/>
    <property type="match status" value="1"/>
</dbReference>
<dbReference type="GO" id="GO:0016887">
    <property type="term" value="F:ATP hydrolysis activity"/>
    <property type="evidence" value="ECO:0007669"/>
    <property type="project" value="TreeGrafter"/>
</dbReference>
<proteinExistence type="predicted"/>
<dbReference type="Gene3D" id="3.40.50.300">
    <property type="entry name" value="P-loop containing nucleotide triphosphate hydrolases"/>
    <property type="match status" value="1"/>
</dbReference>
<evidence type="ECO:0000256" key="1">
    <source>
        <dbReference type="ARBA" id="ARBA00022741"/>
    </source>
</evidence>
<sequence length="460" mass="46582">MSAPLCILCACGADLAEPQRLGLAAGTSLEAPWLKTYRSAAEARAALGREDAVAEVWVASSEEVQAVNLAAALKGDHPQYAVFLVGGQSGSTRSRANAAGLDGVLDPGEFAARFEAAARKGVAPDGSQMVGRCAESCHEAAVSAAGGDGARPDGGFDASGATSRGGSPSGGAPGRPTGFLLTVVSGSGGAGKSTVAVLAAHLAARRGLRTALLDGDLQFGDLHELAGPCPALSIEEAAADPAALAALADEALVLVSAPRNLERAEAVGDLFETVVAQLAARFDLVVVNTGGSWSDLHAHLLEQSAASVFLVDQRASSVRACRHALDLCLRCGIATGSFLLAVNRCGRHAPFTSIDVSSALHGAHVAELADGGPEVEELLGAGLASTLAASGNGLCASVEAMLDELLPTAARGVPAAAQESVMARFGLARSRVREPRRSRRGRASRRRDAAAPAASEAVKR</sequence>
<evidence type="ECO:0000313" key="5">
    <source>
        <dbReference type="EMBL" id="KAB1648678.1"/>
    </source>
</evidence>
<protein>
    <submittedName>
        <fullName evidence="5">P-loop NTPase</fullName>
    </submittedName>
</protein>
<feature type="compositionally biased region" description="Low complexity" evidence="3">
    <location>
        <begin position="450"/>
        <end position="460"/>
    </location>
</feature>
<gene>
    <name evidence="5" type="ORF">F8D48_05150</name>
</gene>
<dbReference type="InterPro" id="IPR027417">
    <property type="entry name" value="P-loop_NTPase"/>
</dbReference>
<feature type="region of interest" description="Disordered" evidence="3">
    <location>
        <begin position="430"/>
        <end position="460"/>
    </location>
</feature>
<feature type="domain" description="CobQ/CobB/MinD/ParA nucleotide binding" evidence="4">
    <location>
        <begin position="181"/>
        <end position="295"/>
    </location>
</feature>
<reference evidence="5 6" key="1">
    <citation type="submission" date="2019-09" db="EMBL/GenBank/DDBJ databases">
        <title>Whole genome shotgun sequencing (WGS) of Ellagibacter isourolithinifaciens DSM 104140(T) and Adlercreutzia muris DSM 29508(T).</title>
        <authorList>
            <person name="Stoll D.A."/>
            <person name="Danylec N."/>
            <person name="Huch M."/>
        </authorList>
    </citation>
    <scope>NUCLEOTIDE SEQUENCE [LARGE SCALE GENOMIC DNA]</scope>
    <source>
        <strain evidence="5 6">DSM 29508</strain>
    </source>
</reference>
<dbReference type="InterPro" id="IPR002586">
    <property type="entry name" value="CobQ/CobB/MinD/ParA_Nub-bd_dom"/>
</dbReference>
<evidence type="ECO:0000313" key="6">
    <source>
        <dbReference type="Proteomes" id="UP000479639"/>
    </source>
</evidence>
<feature type="compositionally biased region" description="Basic residues" evidence="3">
    <location>
        <begin position="434"/>
        <end position="445"/>
    </location>
</feature>
<keyword evidence="2" id="KW-0067">ATP-binding</keyword>
<dbReference type="RefSeq" id="WP_151430230.1">
    <property type="nucleotide sequence ID" value="NZ_JANJZI010000008.1"/>
</dbReference>
<evidence type="ECO:0000259" key="4">
    <source>
        <dbReference type="Pfam" id="PF01656"/>
    </source>
</evidence>
<dbReference type="GO" id="GO:0051782">
    <property type="term" value="P:negative regulation of cell division"/>
    <property type="evidence" value="ECO:0007669"/>
    <property type="project" value="TreeGrafter"/>
</dbReference>
<dbReference type="PANTHER" id="PTHR43384">
    <property type="entry name" value="SEPTUM SITE-DETERMINING PROTEIN MIND HOMOLOG, CHLOROPLASTIC-RELATED"/>
    <property type="match status" value="1"/>
</dbReference>
<dbReference type="PANTHER" id="PTHR43384:SF6">
    <property type="entry name" value="SEPTUM SITE-DETERMINING PROTEIN MIND HOMOLOG, CHLOROPLASTIC"/>
    <property type="match status" value="1"/>
</dbReference>
<dbReference type="GO" id="GO:0005829">
    <property type="term" value="C:cytosol"/>
    <property type="evidence" value="ECO:0007669"/>
    <property type="project" value="TreeGrafter"/>
</dbReference>
<feature type="compositionally biased region" description="Low complexity" evidence="3">
    <location>
        <begin position="153"/>
        <end position="166"/>
    </location>
</feature>
<dbReference type="GO" id="GO:0005524">
    <property type="term" value="F:ATP binding"/>
    <property type="evidence" value="ECO:0007669"/>
    <property type="project" value="UniProtKB-KW"/>
</dbReference>
<evidence type="ECO:0000256" key="3">
    <source>
        <dbReference type="SAM" id="MobiDB-lite"/>
    </source>
</evidence>
<dbReference type="EMBL" id="WAJS01000013">
    <property type="protein sequence ID" value="KAB1648678.1"/>
    <property type="molecule type" value="Genomic_DNA"/>
</dbReference>
<feature type="region of interest" description="Disordered" evidence="3">
    <location>
        <begin position="144"/>
        <end position="174"/>
    </location>
</feature>
<organism evidence="5 6">
    <name type="scientific">Adlercreutzia muris</name>
    <dbReference type="NCBI Taxonomy" id="1796610"/>
    <lineage>
        <taxon>Bacteria</taxon>
        <taxon>Bacillati</taxon>
        <taxon>Actinomycetota</taxon>
        <taxon>Coriobacteriia</taxon>
        <taxon>Eggerthellales</taxon>
        <taxon>Eggerthellaceae</taxon>
        <taxon>Adlercreutzia</taxon>
    </lineage>
</organism>
<dbReference type="GO" id="GO:0009898">
    <property type="term" value="C:cytoplasmic side of plasma membrane"/>
    <property type="evidence" value="ECO:0007669"/>
    <property type="project" value="TreeGrafter"/>
</dbReference>
<dbReference type="SUPFAM" id="SSF52540">
    <property type="entry name" value="P-loop containing nucleoside triphosphate hydrolases"/>
    <property type="match status" value="1"/>
</dbReference>